<evidence type="ECO:0000313" key="2">
    <source>
        <dbReference type="Proteomes" id="UP000265520"/>
    </source>
</evidence>
<dbReference type="AlphaFoldDB" id="A0A392NND0"/>
<dbReference type="EMBL" id="LXQA010045994">
    <property type="protein sequence ID" value="MCI01377.1"/>
    <property type="molecule type" value="Genomic_DNA"/>
</dbReference>
<keyword evidence="2" id="KW-1185">Reference proteome</keyword>
<organism evidence="1 2">
    <name type="scientific">Trifolium medium</name>
    <dbReference type="NCBI Taxonomy" id="97028"/>
    <lineage>
        <taxon>Eukaryota</taxon>
        <taxon>Viridiplantae</taxon>
        <taxon>Streptophyta</taxon>
        <taxon>Embryophyta</taxon>
        <taxon>Tracheophyta</taxon>
        <taxon>Spermatophyta</taxon>
        <taxon>Magnoliopsida</taxon>
        <taxon>eudicotyledons</taxon>
        <taxon>Gunneridae</taxon>
        <taxon>Pentapetalae</taxon>
        <taxon>rosids</taxon>
        <taxon>fabids</taxon>
        <taxon>Fabales</taxon>
        <taxon>Fabaceae</taxon>
        <taxon>Papilionoideae</taxon>
        <taxon>50 kb inversion clade</taxon>
        <taxon>NPAAA clade</taxon>
        <taxon>Hologalegina</taxon>
        <taxon>IRL clade</taxon>
        <taxon>Trifolieae</taxon>
        <taxon>Trifolium</taxon>
    </lineage>
</organism>
<reference evidence="1 2" key="1">
    <citation type="journal article" date="2018" name="Front. Plant Sci.">
        <title>Red Clover (Trifolium pratense) and Zigzag Clover (T. medium) - A Picture of Genomic Similarities and Differences.</title>
        <authorList>
            <person name="Dluhosova J."/>
            <person name="Istvanek J."/>
            <person name="Nedelnik J."/>
            <person name="Repkova J."/>
        </authorList>
    </citation>
    <scope>NUCLEOTIDE SEQUENCE [LARGE SCALE GENOMIC DNA]</scope>
    <source>
        <strain evidence="2">cv. 10/8</strain>
        <tissue evidence="1">Leaf</tissue>
    </source>
</reference>
<dbReference type="Proteomes" id="UP000265520">
    <property type="component" value="Unassembled WGS sequence"/>
</dbReference>
<proteinExistence type="predicted"/>
<evidence type="ECO:0000313" key="1">
    <source>
        <dbReference type="EMBL" id="MCI01377.1"/>
    </source>
</evidence>
<sequence>VLELCLCSQRVNYDIDAADPEHDWSFDALVYDELNTLENKLAATYSTEPLHFNKSTTSRQELDRKFDCNSIRP</sequence>
<accession>A0A392NND0</accession>
<feature type="non-terminal residue" evidence="1">
    <location>
        <position position="1"/>
    </location>
</feature>
<protein>
    <submittedName>
        <fullName evidence="1">Uncharacterized protein</fullName>
    </submittedName>
</protein>
<name>A0A392NND0_9FABA</name>
<comment type="caution">
    <text evidence="1">The sequence shown here is derived from an EMBL/GenBank/DDBJ whole genome shotgun (WGS) entry which is preliminary data.</text>
</comment>